<dbReference type="Pfam" id="PF00135">
    <property type="entry name" value="COesterase"/>
    <property type="match status" value="1"/>
</dbReference>
<dbReference type="InterPro" id="IPR002018">
    <property type="entry name" value="CarbesteraseB"/>
</dbReference>
<keyword evidence="8" id="KW-1185">Reference proteome</keyword>
<dbReference type="PANTHER" id="PTHR45570">
    <property type="entry name" value="CARBOXYLIC ESTER HYDROLASE"/>
    <property type="match status" value="1"/>
</dbReference>
<reference evidence="7" key="1">
    <citation type="submission" date="2022-01" db="EMBL/GenBank/DDBJ databases">
        <title>Comparative genomics reveals a dynamic genome evolution in the ectomycorrhizal milk-cap (Lactarius) mushrooms.</title>
        <authorList>
            <consortium name="DOE Joint Genome Institute"/>
            <person name="Lebreton A."/>
            <person name="Tang N."/>
            <person name="Kuo A."/>
            <person name="LaButti K."/>
            <person name="Drula E."/>
            <person name="Barry K."/>
            <person name="Clum A."/>
            <person name="Lipzen A."/>
            <person name="Mousain D."/>
            <person name="Ng V."/>
            <person name="Wang R."/>
            <person name="Wang X."/>
            <person name="Dai Y."/>
            <person name="Henrissat B."/>
            <person name="Grigoriev I.V."/>
            <person name="Guerin-Laguette A."/>
            <person name="Yu F."/>
            <person name="Martin F.M."/>
        </authorList>
    </citation>
    <scope>NUCLEOTIDE SEQUENCE</scope>
    <source>
        <strain evidence="7">QP</strain>
    </source>
</reference>
<evidence type="ECO:0000256" key="4">
    <source>
        <dbReference type="RuleBase" id="RU361235"/>
    </source>
</evidence>
<evidence type="ECO:0000256" key="3">
    <source>
        <dbReference type="ARBA" id="ARBA00022801"/>
    </source>
</evidence>
<evidence type="ECO:0000313" key="8">
    <source>
        <dbReference type="Proteomes" id="UP001201163"/>
    </source>
</evidence>
<protein>
    <recommendedName>
        <fullName evidence="4">Carboxylic ester hydrolase</fullName>
        <ecNumber evidence="4">3.1.1.-</ecNumber>
    </recommendedName>
</protein>
<dbReference type="EMBL" id="JAKELL010000001">
    <property type="protein sequence ID" value="KAH9001534.1"/>
    <property type="molecule type" value="Genomic_DNA"/>
</dbReference>
<dbReference type="Gene3D" id="3.40.50.1820">
    <property type="entry name" value="alpha/beta hydrolase"/>
    <property type="match status" value="1"/>
</dbReference>
<feature type="chain" id="PRO_5041783777" description="Carboxylic ester hydrolase" evidence="4">
    <location>
        <begin position="20"/>
        <end position="544"/>
    </location>
</feature>
<organism evidence="7 8">
    <name type="scientific">Lactarius akahatsu</name>
    <dbReference type="NCBI Taxonomy" id="416441"/>
    <lineage>
        <taxon>Eukaryota</taxon>
        <taxon>Fungi</taxon>
        <taxon>Dikarya</taxon>
        <taxon>Basidiomycota</taxon>
        <taxon>Agaricomycotina</taxon>
        <taxon>Agaricomycetes</taxon>
        <taxon>Russulales</taxon>
        <taxon>Russulaceae</taxon>
        <taxon>Lactarius</taxon>
    </lineage>
</organism>
<accession>A0AAD4LVJ6</accession>
<dbReference type="GO" id="GO:0016787">
    <property type="term" value="F:hydrolase activity"/>
    <property type="evidence" value="ECO:0007669"/>
    <property type="project" value="UniProtKB-KW"/>
</dbReference>
<dbReference type="InterPro" id="IPR029058">
    <property type="entry name" value="AB_hydrolase_fold"/>
</dbReference>
<keyword evidence="3 4" id="KW-0378">Hydrolase</keyword>
<dbReference type="InterPro" id="IPR002168">
    <property type="entry name" value="Lipase_GDXG_HIS_AS"/>
</dbReference>
<proteinExistence type="inferred from homology"/>
<feature type="domain" description="Carboxylesterase type B" evidence="6">
    <location>
        <begin position="59"/>
        <end position="514"/>
    </location>
</feature>
<dbReference type="EC" id="3.1.1.-" evidence="4"/>
<dbReference type="InterPro" id="IPR019826">
    <property type="entry name" value="Carboxylesterase_B_AS"/>
</dbReference>
<dbReference type="PROSITE" id="PS00122">
    <property type="entry name" value="CARBOXYLESTERASE_B_1"/>
    <property type="match status" value="1"/>
</dbReference>
<sequence>MVVPARCFVTFLLLTLAGASPVQPQPPCTTSRESSGTRVTTPLGVAQGTVPVNGASRFAVKYASAQRWRDPVVASTWEIPNNSSDPTALPLACPQSTLDPSEFSEDCLSMLLYVPTAVTVSSRLPVFLWIHGGSFIYGSATAPGLDGTNLAKATSAIVIVVQYRLGALAFNSPDGRTNFAVRDIVASLQFLHKVATSFGGDASKITIAGQSSGANLIRALLAAPSVAPLFQSAILHSDPMDYGFLSTSVQSKLQDYFNEQVNCSATDTSCALSLPLGAILSASDMLFDNAVNIDPSATRSEPMRPVHDGTLITSTLDSTTHFPKVSKAVILSTVLDEAGPAIYGQFTDPMSTSFYEEMVHASFEEPRASNLLASSHYKVPVLRDGGAADARVQLEKMGSDQVWRCSTWSFARSWTQNGGKAYVAQYTVGATYPDNQGIPYCTRAGVVCHEDDIQIVFGTANSPSPTQSSLIREVQARYKSFLLTGNPNPSASSSGTSFPQWSPATTGNFSAQNLGTRGTTAIGACNTQFWGTISVPYDYQVFGI</sequence>
<dbReference type="PANTHER" id="PTHR45570:SF1">
    <property type="entry name" value="CARBOXYLIC ESTER HYDROLASE"/>
    <property type="match status" value="1"/>
</dbReference>
<dbReference type="SUPFAM" id="SSF53474">
    <property type="entry name" value="alpha/beta-Hydrolases"/>
    <property type="match status" value="1"/>
</dbReference>
<feature type="compositionally biased region" description="Polar residues" evidence="5">
    <location>
        <begin position="28"/>
        <end position="40"/>
    </location>
</feature>
<evidence type="ECO:0000313" key="7">
    <source>
        <dbReference type="EMBL" id="KAH9001534.1"/>
    </source>
</evidence>
<dbReference type="PROSITE" id="PS01173">
    <property type="entry name" value="LIPASE_GDXG_HIS"/>
    <property type="match status" value="1"/>
</dbReference>
<evidence type="ECO:0000259" key="6">
    <source>
        <dbReference type="Pfam" id="PF00135"/>
    </source>
</evidence>
<keyword evidence="4" id="KW-0732">Signal</keyword>
<evidence type="ECO:0000256" key="5">
    <source>
        <dbReference type="SAM" id="MobiDB-lite"/>
    </source>
</evidence>
<gene>
    <name evidence="7" type="ORF">EDB92DRAFT_1789105</name>
</gene>
<comment type="caution">
    <text evidence="7">The sequence shown here is derived from an EMBL/GenBank/DDBJ whole genome shotgun (WGS) entry which is preliminary data.</text>
</comment>
<comment type="similarity">
    <text evidence="1 4">Belongs to the type-B carboxylesterase/lipase family.</text>
</comment>
<dbReference type="Proteomes" id="UP001201163">
    <property type="component" value="Unassembled WGS sequence"/>
</dbReference>
<evidence type="ECO:0000256" key="1">
    <source>
        <dbReference type="ARBA" id="ARBA00005964"/>
    </source>
</evidence>
<name>A0AAD4LVJ6_9AGAM</name>
<dbReference type="AlphaFoldDB" id="A0AAD4LVJ6"/>
<feature type="region of interest" description="Disordered" evidence="5">
    <location>
        <begin position="20"/>
        <end position="40"/>
    </location>
</feature>
<comment type="similarity">
    <text evidence="2">Belongs to the 'GDXG' lipolytic enzyme family.</text>
</comment>
<feature type="signal peptide" evidence="4">
    <location>
        <begin position="1"/>
        <end position="19"/>
    </location>
</feature>
<evidence type="ECO:0000256" key="2">
    <source>
        <dbReference type="ARBA" id="ARBA00010515"/>
    </source>
</evidence>